<proteinExistence type="predicted"/>
<dbReference type="Proteomes" id="UP000095282">
    <property type="component" value="Unplaced"/>
</dbReference>
<reference evidence="4" key="1">
    <citation type="submission" date="2016-11" db="UniProtKB">
        <authorList>
            <consortium name="WormBaseParasite"/>
        </authorList>
    </citation>
    <scope>IDENTIFICATION</scope>
</reference>
<accession>A0A1I7UKL1</accession>
<dbReference type="InterPro" id="IPR001304">
    <property type="entry name" value="C-type_lectin-like"/>
</dbReference>
<organism evidence="3 4">
    <name type="scientific">Caenorhabditis tropicalis</name>
    <dbReference type="NCBI Taxonomy" id="1561998"/>
    <lineage>
        <taxon>Eukaryota</taxon>
        <taxon>Metazoa</taxon>
        <taxon>Ecdysozoa</taxon>
        <taxon>Nematoda</taxon>
        <taxon>Chromadorea</taxon>
        <taxon>Rhabditida</taxon>
        <taxon>Rhabditina</taxon>
        <taxon>Rhabditomorpha</taxon>
        <taxon>Rhabditoidea</taxon>
        <taxon>Rhabditidae</taxon>
        <taxon>Peloderinae</taxon>
        <taxon>Caenorhabditis</taxon>
    </lineage>
</organism>
<feature type="chain" id="PRO_5013380314" evidence="1">
    <location>
        <begin position="16"/>
        <end position="174"/>
    </location>
</feature>
<evidence type="ECO:0000313" key="3">
    <source>
        <dbReference type="Proteomes" id="UP000095282"/>
    </source>
</evidence>
<dbReference type="Pfam" id="PF00059">
    <property type="entry name" value="Lectin_C"/>
    <property type="match status" value="1"/>
</dbReference>
<dbReference type="WBParaSite" id="Csp11.Scaffold630.g16901.t1">
    <property type="protein sequence ID" value="Csp11.Scaffold630.g16901.t1"/>
    <property type="gene ID" value="Csp11.Scaffold630.g16901"/>
</dbReference>
<protein>
    <submittedName>
        <fullName evidence="4">C-type lectin domain-containing protein</fullName>
    </submittedName>
</protein>
<dbReference type="PANTHER" id="PTHR23124">
    <property type="entry name" value="C-TYPE LECTIN DOMAIN-CONTAINING PROTEIN-RELATED-RELATED"/>
    <property type="match status" value="1"/>
</dbReference>
<evidence type="ECO:0000313" key="4">
    <source>
        <dbReference type="WBParaSite" id="Csp11.Scaffold630.g16901.t1"/>
    </source>
</evidence>
<feature type="signal peptide" evidence="1">
    <location>
        <begin position="1"/>
        <end position="15"/>
    </location>
</feature>
<dbReference type="STRING" id="1561998.A0A1I7UKL1"/>
<dbReference type="CDD" id="cd00037">
    <property type="entry name" value="CLECT"/>
    <property type="match status" value="1"/>
</dbReference>
<name>A0A1I7UKL1_9PELO</name>
<keyword evidence="3" id="KW-1185">Reference proteome</keyword>
<feature type="domain" description="C-type lectin" evidence="2">
    <location>
        <begin position="34"/>
        <end position="158"/>
    </location>
</feature>
<dbReference type="InterPro" id="IPR016186">
    <property type="entry name" value="C-type_lectin-like/link_sf"/>
</dbReference>
<dbReference type="PANTHER" id="PTHR23124:SF74">
    <property type="entry name" value="C-TYPE LECTIN DOMAIN-CONTAINING PROTEIN"/>
    <property type="match status" value="1"/>
</dbReference>
<evidence type="ECO:0000259" key="2">
    <source>
        <dbReference type="PROSITE" id="PS50041"/>
    </source>
</evidence>
<dbReference type="InterPro" id="IPR016187">
    <property type="entry name" value="CTDL_fold"/>
</dbReference>
<dbReference type="Gene3D" id="3.10.100.10">
    <property type="entry name" value="Mannose-Binding Protein A, subunit A"/>
    <property type="match status" value="1"/>
</dbReference>
<dbReference type="SMART" id="SM00034">
    <property type="entry name" value="CLECT"/>
    <property type="match status" value="1"/>
</dbReference>
<sequence length="174" mass="18922">MKFLILFLCFSAVLAKVEIAKKCPDGWKWFERSRGGWCMKIFKGTAITLPNAEAKCKAEGAVVAGLQNKDEAQWMGSTVPTVIGEHGYVWLGLKRTSLCKGKVLYSKCGPLNSFAWSDGSTVGISGYRWAPGEPNNMLGNQDCGVLHSKSEYMDDMACGADVVDSYVCGKVASF</sequence>
<dbReference type="AlphaFoldDB" id="A0A1I7UKL1"/>
<evidence type="ECO:0000256" key="1">
    <source>
        <dbReference type="SAM" id="SignalP"/>
    </source>
</evidence>
<keyword evidence="1" id="KW-0732">Signal</keyword>
<dbReference type="SUPFAM" id="SSF56436">
    <property type="entry name" value="C-type lectin-like"/>
    <property type="match status" value="1"/>
</dbReference>
<dbReference type="PROSITE" id="PS50041">
    <property type="entry name" value="C_TYPE_LECTIN_2"/>
    <property type="match status" value="1"/>
</dbReference>